<dbReference type="RefSeq" id="WP_062316941.1">
    <property type="nucleotide sequence ID" value="NZ_JACHIJ010000005.1"/>
</dbReference>
<dbReference type="InterPro" id="IPR009003">
    <property type="entry name" value="Peptidase_S1_PA"/>
</dbReference>
<dbReference type="InterPro" id="IPR043504">
    <property type="entry name" value="Peptidase_S1_PA_chymotrypsin"/>
</dbReference>
<evidence type="ECO:0008006" key="3">
    <source>
        <dbReference type="Google" id="ProtNLM"/>
    </source>
</evidence>
<accession>A0A840N3H9</accession>
<dbReference type="Proteomes" id="UP000521227">
    <property type="component" value="Unassembled WGS sequence"/>
</dbReference>
<reference evidence="1 2" key="1">
    <citation type="submission" date="2020-08" db="EMBL/GenBank/DDBJ databases">
        <title>Genomic Encyclopedia of Type Strains, Phase IV (KMG-IV): sequencing the most valuable type-strain genomes for metagenomic binning, comparative biology and taxonomic classification.</title>
        <authorList>
            <person name="Goeker M."/>
        </authorList>
    </citation>
    <scope>NUCLEOTIDE SEQUENCE [LARGE SCALE GENOMIC DNA]</scope>
    <source>
        <strain evidence="1 2">DSM 17498</strain>
    </source>
</reference>
<dbReference type="SUPFAM" id="SSF50494">
    <property type="entry name" value="Trypsin-like serine proteases"/>
    <property type="match status" value="1"/>
</dbReference>
<proteinExistence type="predicted"/>
<name>A0A840N3H9_9BRAD</name>
<organism evidence="1 2">
    <name type="scientific">Afipia massiliensis</name>
    <dbReference type="NCBI Taxonomy" id="211460"/>
    <lineage>
        <taxon>Bacteria</taxon>
        <taxon>Pseudomonadati</taxon>
        <taxon>Pseudomonadota</taxon>
        <taxon>Alphaproteobacteria</taxon>
        <taxon>Hyphomicrobiales</taxon>
        <taxon>Nitrobacteraceae</taxon>
        <taxon>Afipia</taxon>
    </lineage>
</organism>
<gene>
    <name evidence="1" type="ORF">HNQ36_003660</name>
</gene>
<evidence type="ECO:0000313" key="2">
    <source>
        <dbReference type="Proteomes" id="UP000521227"/>
    </source>
</evidence>
<sequence>MMRFPLISLSALALLMHPGSMDVPLAGPLGRDISERRSTHIFESVAIVDEYDEEGRYTENEYAIKRGLSVPDVQTRFAATGIITCGKYRGSAQLTGNNDTITTSAHMFTGARDCDPGTPPESCTFTTKKGNDTQTRRISKVVGNGFKCPGKQKTGNDWAVLKLQRPIERVEPYLLPSLSDFYIKTGDKIVSVAGMSIDFHRRHPTTGSKSFPKSIEDCQVGTVYYPLGKFSTFDTTCDFSGGASGGSILRASERGTVLLGINKGNNETLKERENARDNGIVRREKYSAGEYASYHVPVDGEFLKAIERAISGGAK</sequence>
<protein>
    <recommendedName>
        <fullName evidence="3">Trypsin-like peptidase domain-containing protein</fullName>
    </recommendedName>
</protein>
<comment type="caution">
    <text evidence="1">The sequence shown here is derived from an EMBL/GenBank/DDBJ whole genome shotgun (WGS) entry which is preliminary data.</text>
</comment>
<dbReference type="Gene3D" id="2.40.10.10">
    <property type="entry name" value="Trypsin-like serine proteases"/>
    <property type="match status" value="2"/>
</dbReference>
<dbReference type="AlphaFoldDB" id="A0A840N3H9"/>
<dbReference type="EMBL" id="JACHIJ010000005">
    <property type="protein sequence ID" value="MBB5053660.1"/>
    <property type="molecule type" value="Genomic_DNA"/>
</dbReference>
<evidence type="ECO:0000313" key="1">
    <source>
        <dbReference type="EMBL" id="MBB5053660.1"/>
    </source>
</evidence>